<dbReference type="PANTHER" id="PTHR31388:SF31">
    <property type="entry name" value="PEROXIDASE"/>
    <property type="match status" value="1"/>
</dbReference>
<dbReference type="AlphaFoldDB" id="A0A368RTH5"/>
<feature type="chain" id="PRO_5016868836" description="Plant heme peroxidase family profile domain-containing protein" evidence="15">
    <location>
        <begin position="21"/>
        <end position="131"/>
    </location>
</feature>
<evidence type="ECO:0000256" key="3">
    <source>
        <dbReference type="ARBA" id="ARBA00004613"/>
    </source>
</evidence>
<reference evidence="17" key="2">
    <citation type="submission" date="2015-07" db="EMBL/GenBank/DDBJ databases">
        <authorList>
            <person name="Noorani M."/>
        </authorList>
    </citation>
    <scope>NUCLEOTIDE SEQUENCE</scope>
    <source>
        <strain evidence="17">Yugu1</strain>
    </source>
</reference>
<evidence type="ECO:0000256" key="6">
    <source>
        <dbReference type="ARBA" id="ARBA00022723"/>
    </source>
</evidence>
<reference evidence="17" key="1">
    <citation type="journal article" date="2012" name="Nat. Biotechnol.">
        <title>Reference genome sequence of the model plant Setaria.</title>
        <authorList>
            <person name="Bennetzen J.L."/>
            <person name="Schmutz J."/>
            <person name="Wang H."/>
            <person name="Percifield R."/>
            <person name="Hawkins J."/>
            <person name="Pontaroli A.C."/>
            <person name="Estep M."/>
            <person name="Feng L."/>
            <person name="Vaughn J.N."/>
            <person name="Grimwood J."/>
            <person name="Jenkins J."/>
            <person name="Barry K."/>
            <person name="Lindquist E."/>
            <person name="Hellsten U."/>
            <person name="Deshpande S."/>
            <person name="Wang X."/>
            <person name="Wu X."/>
            <person name="Mitros T."/>
            <person name="Triplett J."/>
            <person name="Yang X."/>
            <person name="Ye C.Y."/>
            <person name="Mauro-Herrera M."/>
            <person name="Wang L."/>
            <person name="Li P."/>
            <person name="Sharma M."/>
            <person name="Sharma R."/>
            <person name="Ronald P.C."/>
            <person name="Panaud O."/>
            <person name="Kellogg E.A."/>
            <person name="Brutnell T.P."/>
            <person name="Doust A.N."/>
            <person name="Tuskan G.A."/>
            <person name="Rokhsar D."/>
            <person name="Devos K.M."/>
        </authorList>
    </citation>
    <scope>NUCLEOTIDE SEQUENCE [LARGE SCALE GENOMIC DNA]</scope>
    <source>
        <strain evidence="17">Yugu1</strain>
    </source>
</reference>
<evidence type="ECO:0000256" key="7">
    <source>
        <dbReference type="ARBA" id="ARBA00022837"/>
    </source>
</evidence>
<keyword evidence="13" id="KW-1015">Disulfide bond</keyword>
<dbReference type="InterPro" id="IPR010255">
    <property type="entry name" value="Haem_peroxidase_sf"/>
</dbReference>
<dbReference type="GO" id="GO:0140825">
    <property type="term" value="F:lactoperoxidase activity"/>
    <property type="evidence" value="ECO:0007669"/>
    <property type="project" value="UniProtKB-EC"/>
</dbReference>
<feature type="binding site" evidence="12">
    <location>
        <position position="72"/>
    </location>
    <ligand>
        <name>Ca(2+)</name>
        <dbReference type="ChEBI" id="CHEBI:29108"/>
        <label>1</label>
    </ligand>
</feature>
<comment type="cofactor">
    <cofactor evidence="12">
        <name>Ca(2+)</name>
        <dbReference type="ChEBI" id="CHEBI:29108"/>
    </cofactor>
    <text evidence="12">Binds 2 calcium ions per subunit.</text>
</comment>
<dbReference type="Gene3D" id="1.10.520.10">
    <property type="match status" value="1"/>
</dbReference>
<dbReference type="GO" id="GO:0020037">
    <property type="term" value="F:heme binding"/>
    <property type="evidence" value="ECO:0007669"/>
    <property type="project" value="InterPro"/>
</dbReference>
<evidence type="ECO:0000256" key="4">
    <source>
        <dbReference type="ARBA" id="ARBA00022559"/>
    </source>
</evidence>
<evidence type="ECO:0000256" key="9">
    <source>
        <dbReference type="ARBA" id="ARBA00023004"/>
    </source>
</evidence>
<evidence type="ECO:0000256" key="10">
    <source>
        <dbReference type="ARBA" id="ARBA00023324"/>
    </source>
</evidence>
<feature type="binding site" evidence="12">
    <location>
        <position position="87"/>
    </location>
    <ligand>
        <name>Ca(2+)</name>
        <dbReference type="ChEBI" id="CHEBI:29108"/>
        <label>1</label>
    </ligand>
</feature>
<keyword evidence="9" id="KW-0408">Iron</keyword>
<dbReference type="InterPro" id="IPR000823">
    <property type="entry name" value="Peroxidase_pln"/>
</dbReference>
<feature type="disulfide bond" evidence="13">
    <location>
        <begin position="70"/>
        <end position="75"/>
    </location>
</feature>
<comment type="cofactor">
    <cofactor evidence="2">
        <name>heme b</name>
        <dbReference type="ChEBI" id="CHEBI:60344"/>
    </cofactor>
</comment>
<dbReference type="InterPro" id="IPR002016">
    <property type="entry name" value="Haem_peroxidase"/>
</dbReference>
<feature type="disulfide bond" evidence="13">
    <location>
        <begin position="37"/>
        <end position="114"/>
    </location>
</feature>
<name>A0A368RTH5_SETIT</name>
<evidence type="ECO:0000259" key="16">
    <source>
        <dbReference type="PROSITE" id="PS50873"/>
    </source>
</evidence>
<dbReference type="OrthoDB" id="1660637at2759"/>
<comment type="similarity">
    <text evidence="14">Belongs to the peroxidase family.</text>
</comment>
<dbReference type="GO" id="GO:0046872">
    <property type="term" value="F:metal ion binding"/>
    <property type="evidence" value="ECO:0007669"/>
    <property type="project" value="UniProtKB-KW"/>
</dbReference>
<evidence type="ECO:0000256" key="1">
    <source>
        <dbReference type="ARBA" id="ARBA00000189"/>
    </source>
</evidence>
<feature type="binding site" evidence="12">
    <location>
        <position position="74"/>
    </location>
    <ligand>
        <name>Ca(2+)</name>
        <dbReference type="ChEBI" id="CHEBI:29108"/>
        <label>1</label>
    </ligand>
</feature>
<evidence type="ECO:0000256" key="12">
    <source>
        <dbReference type="PIRSR" id="PIRSR600823-3"/>
    </source>
</evidence>
<evidence type="ECO:0000256" key="14">
    <source>
        <dbReference type="RuleBase" id="RU004241"/>
    </source>
</evidence>
<evidence type="ECO:0000256" key="13">
    <source>
        <dbReference type="PIRSR" id="PIRSR600823-5"/>
    </source>
</evidence>
<evidence type="ECO:0000256" key="8">
    <source>
        <dbReference type="ARBA" id="ARBA00023002"/>
    </source>
</evidence>
<dbReference type="Pfam" id="PF00141">
    <property type="entry name" value="peroxidase"/>
    <property type="match status" value="1"/>
</dbReference>
<evidence type="ECO:0000256" key="2">
    <source>
        <dbReference type="ARBA" id="ARBA00001970"/>
    </source>
</evidence>
<feature type="binding site" evidence="12">
    <location>
        <position position="76"/>
    </location>
    <ligand>
        <name>Ca(2+)</name>
        <dbReference type="ChEBI" id="CHEBI:29108"/>
        <label>1</label>
    </ligand>
</feature>
<feature type="active site" description="Proton acceptor" evidence="11">
    <location>
        <position position="68"/>
    </location>
</feature>
<keyword evidence="8" id="KW-0560">Oxidoreductase</keyword>
<keyword evidence="10" id="KW-0376">Hydrogen peroxide</keyword>
<evidence type="ECO:0000256" key="15">
    <source>
        <dbReference type="SAM" id="SignalP"/>
    </source>
</evidence>
<dbReference type="GO" id="GO:0005576">
    <property type="term" value="C:extracellular region"/>
    <property type="evidence" value="ECO:0007669"/>
    <property type="project" value="UniProtKB-SubCell"/>
</dbReference>
<accession>A0A368RTH5</accession>
<dbReference type="PANTHER" id="PTHR31388">
    <property type="entry name" value="PEROXIDASE 72-RELATED"/>
    <property type="match status" value="1"/>
</dbReference>
<gene>
    <name evidence="17" type="ORF">SETIT_7G035900v2</name>
</gene>
<keyword evidence="4" id="KW-0575">Peroxidase</keyword>
<feature type="domain" description="Plant heme peroxidase family profile" evidence="16">
    <location>
        <begin position="27"/>
        <end position="125"/>
    </location>
</feature>
<feature type="signal peptide" evidence="15">
    <location>
        <begin position="1"/>
        <end position="20"/>
    </location>
</feature>
<dbReference type="SUPFAM" id="SSF48113">
    <property type="entry name" value="Heme-dependent peroxidases"/>
    <property type="match status" value="1"/>
</dbReference>
<feature type="binding site" evidence="12">
    <location>
        <position position="69"/>
    </location>
    <ligand>
        <name>Ca(2+)</name>
        <dbReference type="ChEBI" id="CHEBI:29108"/>
        <label>1</label>
    </ligand>
</feature>
<dbReference type="GO" id="GO:0006979">
    <property type="term" value="P:response to oxidative stress"/>
    <property type="evidence" value="ECO:0007669"/>
    <property type="project" value="InterPro"/>
</dbReference>
<keyword evidence="5" id="KW-0349">Heme</keyword>
<comment type="catalytic activity">
    <reaction evidence="1">
        <text>2 a phenolic donor + H2O2 = 2 a phenolic radical donor + 2 H2O</text>
        <dbReference type="Rhea" id="RHEA:56136"/>
        <dbReference type="ChEBI" id="CHEBI:15377"/>
        <dbReference type="ChEBI" id="CHEBI:16240"/>
        <dbReference type="ChEBI" id="CHEBI:139520"/>
        <dbReference type="ChEBI" id="CHEBI:139521"/>
        <dbReference type="EC" id="1.11.1.7"/>
    </reaction>
</comment>
<dbReference type="PROSITE" id="PS50873">
    <property type="entry name" value="PEROXIDASE_4"/>
    <property type="match status" value="1"/>
</dbReference>
<protein>
    <recommendedName>
        <fullName evidence="16">Plant heme peroxidase family profile domain-containing protein</fullName>
    </recommendedName>
</protein>
<evidence type="ECO:0000256" key="11">
    <source>
        <dbReference type="PIRSR" id="PIRSR600823-1"/>
    </source>
</evidence>
<comment type="subcellular location">
    <subcellularLocation>
        <location evidence="3">Secreted</location>
    </subcellularLocation>
</comment>
<sequence length="131" mass="14553">MEHAYSRLLVVFSVLSVCLGNQGVRCQLTSDFYDETCPHLYTIVQQHVFTAMRAEMRMGASLLMLHFHDCFVNGCDGSILSDGSDGEKFAQPNLNSVRGYEVIDAIKADLESLCREVVSCADIVARLWSAL</sequence>
<dbReference type="GO" id="GO:0042744">
    <property type="term" value="P:hydrogen peroxide catabolic process"/>
    <property type="evidence" value="ECO:0007669"/>
    <property type="project" value="UniProtKB-KW"/>
</dbReference>
<organism evidence="17">
    <name type="scientific">Setaria italica</name>
    <name type="common">Foxtail millet</name>
    <name type="synonym">Panicum italicum</name>
    <dbReference type="NCBI Taxonomy" id="4555"/>
    <lineage>
        <taxon>Eukaryota</taxon>
        <taxon>Viridiplantae</taxon>
        <taxon>Streptophyta</taxon>
        <taxon>Embryophyta</taxon>
        <taxon>Tracheophyta</taxon>
        <taxon>Spermatophyta</taxon>
        <taxon>Magnoliopsida</taxon>
        <taxon>Liliopsida</taxon>
        <taxon>Poales</taxon>
        <taxon>Poaceae</taxon>
        <taxon>PACMAD clade</taxon>
        <taxon>Panicoideae</taxon>
        <taxon>Panicodae</taxon>
        <taxon>Paniceae</taxon>
        <taxon>Cenchrinae</taxon>
        <taxon>Setaria</taxon>
    </lineage>
</organism>
<dbReference type="EMBL" id="CM003534">
    <property type="protein sequence ID" value="RCV32850.1"/>
    <property type="molecule type" value="Genomic_DNA"/>
</dbReference>
<dbReference type="STRING" id="4555.A0A368RTH5"/>
<keyword evidence="15" id="KW-0732">Signal</keyword>
<dbReference type="PRINTS" id="PR00461">
    <property type="entry name" value="PLPEROXIDASE"/>
</dbReference>
<feature type="binding site" evidence="12">
    <location>
        <position position="78"/>
    </location>
    <ligand>
        <name>Ca(2+)</name>
        <dbReference type="ChEBI" id="CHEBI:29108"/>
        <label>1</label>
    </ligand>
</feature>
<evidence type="ECO:0000256" key="5">
    <source>
        <dbReference type="ARBA" id="ARBA00022617"/>
    </source>
</evidence>
<proteinExistence type="inferred from homology"/>
<keyword evidence="6 12" id="KW-0479">Metal-binding</keyword>
<keyword evidence="7 12" id="KW-0106">Calcium</keyword>
<evidence type="ECO:0000313" key="17">
    <source>
        <dbReference type="EMBL" id="RCV32850.1"/>
    </source>
</evidence>